<geneLocation type="mitochondrion" evidence="9"/>
<comment type="similarity">
    <text evidence="7">Belongs to the inorganic phosphate transporter (PiT) (TC 2.A.20) family.</text>
</comment>
<dbReference type="EMBL" id="CDSF01000155">
    <property type="protein sequence ID" value="CEP03872.1"/>
    <property type="molecule type" value="Genomic_DNA"/>
</dbReference>
<dbReference type="GO" id="GO:0016020">
    <property type="term" value="C:membrane"/>
    <property type="evidence" value="ECO:0007669"/>
    <property type="project" value="UniProtKB-SubCell"/>
</dbReference>
<comment type="subcellular location">
    <subcellularLocation>
        <location evidence="1 7">Membrane</location>
        <topology evidence="1 7">Multi-pass membrane protein</topology>
    </subcellularLocation>
</comment>
<reference evidence="8 10" key="1">
    <citation type="submission" date="2015-02" db="EMBL/GenBank/DDBJ databases">
        <authorList>
            <person name="Chooi Y.-H."/>
        </authorList>
    </citation>
    <scope>NUCLEOTIDE SEQUENCE [LARGE SCALE GENOMIC DNA]</scope>
    <source>
        <strain evidence="8">E3</strain>
    </source>
</reference>
<feature type="transmembrane region" description="Helical" evidence="7">
    <location>
        <begin position="146"/>
        <end position="171"/>
    </location>
</feature>
<evidence type="ECO:0000256" key="4">
    <source>
        <dbReference type="ARBA" id="ARBA00022692"/>
    </source>
</evidence>
<feature type="transmembrane region" description="Helical" evidence="7">
    <location>
        <begin position="93"/>
        <end position="115"/>
    </location>
</feature>
<reference evidence="9 11" key="2">
    <citation type="submission" date="2018-03" db="EMBL/GenBank/DDBJ databases">
        <authorList>
            <person name="Fogelqvist J."/>
        </authorList>
    </citation>
    <scope>NUCLEOTIDE SEQUENCE [LARGE SCALE GENOMIC DNA]</scope>
</reference>
<dbReference type="Proteomes" id="UP000290189">
    <property type="component" value="Unassembled WGS sequence"/>
</dbReference>
<evidence type="ECO:0000256" key="3">
    <source>
        <dbReference type="ARBA" id="ARBA00022592"/>
    </source>
</evidence>
<dbReference type="OrthoDB" id="260807at2759"/>
<dbReference type="PANTHER" id="PTHR11101">
    <property type="entry name" value="PHOSPHATE TRANSPORTER"/>
    <property type="match status" value="1"/>
</dbReference>
<keyword evidence="2 7" id="KW-0813">Transport</keyword>
<gene>
    <name evidence="8" type="ORF">PBRA_003478</name>
    <name evidence="9" type="ORF">PLBR_LOCUS7047</name>
</gene>
<keyword evidence="4 7" id="KW-0812">Transmembrane</keyword>
<dbReference type="GO" id="GO:0035435">
    <property type="term" value="P:phosphate ion transmembrane transport"/>
    <property type="evidence" value="ECO:0007669"/>
    <property type="project" value="TreeGrafter"/>
</dbReference>
<proteinExistence type="inferred from homology"/>
<evidence type="ECO:0000256" key="2">
    <source>
        <dbReference type="ARBA" id="ARBA00022448"/>
    </source>
</evidence>
<dbReference type="EMBL" id="OVEO01000012">
    <property type="protein sequence ID" value="SPQ99832.1"/>
    <property type="molecule type" value="Genomic_DNA"/>
</dbReference>
<feature type="transmembrane region" description="Helical" evidence="7">
    <location>
        <begin position="53"/>
        <end position="73"/>
    </location>
</feature>
<dbReference type="Proteomes" id="UP000039324">
    <property type="component" value="Unassembled WGS sequence"/>
</dbReference>
<feature type="transmembrane region" description="Helical" evidence="7">
    <location>
        <begin position="121"/>
        <end position="139"/>
    </location>
</feature>
<accession>A0A0G4J8M0</accession>
<feature type="transmembrane region" description="Helical" evidence="7">
    <location>
        <begin position="216"/>
        <end position="236"/>
    </location>
</feature>
<evidence type="ECO:0000313" key="8">
    <source>
        <dbReference type="EMBL" id="CEP03872.1"/>
    </source>
</evidence>
<dbReference type="STRING" id="37360.A0A0G4J8M0"/>
<dbReference type="AlphaFoldDB" id="A0A0G4J8M0"/>
<keyword evidence="9" id="KW-0496">Mitochondrion</keyword>
<dbReference type="OMA" id="MQAFCIA"/>
<evidence type="ECO:0000313" key="9">
    <source>
        <dbReference type="EMBL" id="SPQ99832.1"/>
    </source>
</evidence>
<evidence type="ECO:0000256" key="1">
    <source>
        <dbReference type="ARBA" id="ARBA00004141"/>
    </source>
</evidence>
<name>A0A0G4J8M0_PLABS</name>
<evidence type="ECO:0000313" key="10">
    <source>
        <dbReference type="Proteomes" id="UP000039324"/>
    </source>
</evidence>
<feature type="transmembrane region" description="Helical" evidence="7">
    <location>
        <begin position="338"/>
        <end position="357"/>
    </location>
</feature>
<evidence type="ECO:0000313" key="11">
    <source>
        <dbReference type="Proteomes" id="UP000290189"/>
    </source>
</evidence>
<sequence>MLLLETVDALAPYTWLLVFAGVIAFALAIGIGANDVSNTFGSAVGAGTLSLRQAVVIACVFELLGSVLLGGKVSALIKEKLIDHDAFKDRPDVLLLVLVAALISSAAWLLLATFLRLPVSTTHTVVGSVLGAGVVAHGLSAIRWKAIGWIVAAWFLSPVLTCLLATVAFRILRQAVLRQDPRLSLQRANRFIPALAFVIAIANVACISVNAALRPAVAVPVALVVGVAAACTPSLFTRVIRVLSRPTPAKMDIELEQQTAAPGRLVRSVSFDEHVAALHERAEHFPADTERALSTVQCLTAMFNAFTHGSNDVSNSVGLFSAVVTLFQKGTTRDHGGIPPWILSVGGVGISLGLVLFGHRLMSTMGKRLSKITPSRGIVIDVTSAFIVMLASQFGMTVSSTQCVVGSTIGVGAAEGVRQGVNWRLVLRTVFGWIGTLVVSSLTSAAVFSFAAFTPSAVSPTHG</sequence>
<keyword evidence="6 7" id="KW-0472">Membrane</keyword>
<organism evidence="8 10">
    <name type="scientific">Plasmodiophora brassicae</name>
    <name type="common">Clubroot disease agent</name>
    <dbReference type="NCBI Taxonomy" id="37360"/>
    <lineage>
        <taxon>Eukaryota</taxon>
        <taxon>Sar</taxon>
        <taxon>Rhizaria</taxon>
        <taxon>Endomyxa</taxon>
        <taxon>Phytomyxea</taxon>
        <taxon>Plasmodiophorida</taxon>
        <taxon>Plasmodiophoridae</taxon>
        <taxon>Plasmodiophora</taxon>
    </lineage>
</organism>
<dbReference type="PANTHER" id="PTHR11101:SF80">
    <property type="entry name" value="PHOSPHATE TRANSPORTER"/>
    <property type="match status" value="1"/>
</dbReference>
<keyword evidence="10" id="KW-1185">Reference proteome</keyword>
<comment type="function">
    <text evidence="7">Sodium-phosphate symporter.</text>
</comment>
<evidence type="ECO:0000256" key="5">
    <source>
        <dbReference type="ARBA" id="ARBA00022989"/>
    </source>
</evidence>
<feature type="transmembrane region" description="Helical" evidence="7">
    <location>
        <begin position="430"/>
        <end position="453"/>
    </location>
</feature>
<dbReference type="GO" id="GO:0005315">
    <property type="term" value="F:phosphate transmembrane transporter activity"/>
    <property type="evidence" value="ECO:0007669"/>
    <property type="project" value="InterPro"/>
</dbReference>
<dbReference type="InterPro" id="IPR001204">
    <property type="entry name" value="Phos_transporter"/>
</dbReference>
<feature type="transmembrane region" description="Helical" evidence="7">
    <location>
        <begin position="191"/>
        <end position="209"/>
    </location>
</feature>
<keyword evidence="5 7" id="KW-1133">Transmembrane helix</keyword>
<protein>
    <recommendedName>
        <fullName evidence="7">Phosphate transporter</fullName>
    </recommendedName>
</protein>
<evidence type="ECO:0000256" key="7">
    <source>
        <dbReference type="RuleBase" id="RU363058"/>
    </source>
</evidence>
<feature type="transmembrane region" description="Helical" evidence="7">
    <location>
        <begin position="12"/>
        <end position="33"/>
    </location>
</feature>
<keyword evidence="3 7" id="KW-0592">Phosphate transport</keyword>
<dbReference type="Pfam" id="PF01384">
    <property type="entry name" value="PHO4"/>
    <property type="match status" value="1"/>
</dbReference>
<evidence type="ECO:0000256" key="6">
    <source>
        <dbReference type="ARBA" id="ARBA00023136"/>
    </source>
</evidence>